<evidence type="ECO:0000256" key="6">
    <source>
        <dbReference type="SAM" id="Phobius"/>
    </source>
</evidence>
<dbReference type="PANTHER" id="PTHR43568:SF1">
    <property type="entry name" value="P PROTEIN"/>
    <property type="match status" value="1"/>
</dbReference>
<proteinExistence type="predicted"/>
<feature type="transmembrane region" description="Helical" evidence="6">
    <location>
        <begin position="347"/>
        <end position="368"/>
    </location>
</feature>
<reference evidence="8" key="2">
    <citation type="journal article" date="2021" name="PeerJ">
        <title>Extensive microbial diversity within the chicken gut microbiome revealed by metagenomics and culture.</title>
        <authorList>
            <person name="Gilroy R."/>
            <person name="Ravi A."/>
            <person name="Getino M."/>
            <person name="Pursley I."/>
            <person name="Horton D.L."/>
            <person name="Alikhan N.F."/>
            <person name="Baker D."/>
            <person name="Gharbi K."/>
            <person name="Hall N."/>
            <person name="Watson M."/>
            <person name="Adriaenssens E.M."/>
            <person name="Foster-Nyarko E."/>
            <person name="Jarju S."/>
            <person name="Secka A."/>
            <person name="Antonio M."/>
            <person name="Oren A."/>
            <person name="Chaudhuri R.R."/>
            <person name="La Ragione R."/>
            <person name="Hildebrand F."/>
            <person name="Pallen M.J."/>
        </authorList>
    </citation>
    <scope>NUCLEOTIDE SEQUENCE</scope>
    <source>
        <strain evidence="8">ChiSxjej1B13-7958</strain>
    </source>
</reference>
<name>A0A9D1DF93_9FIRM</name>
<feature type="domain" description="Citrate transporter-like" evidence="7">
    <location>
        <begin position="25"/>
        <end position="303"/>
    </location>
</feature>
<keyword evidence="2" id="KW-0813">Transport</keyword>
<dbReference type="AlphaFoldDB" id="A0A9D1DF93"/>
<feature type="transmembrane region" description="Helical" evidence="6">
    <location>
        <begin position="312"/>
        <end position="335"/>
    </location>
</feature>
<evidence type="ECO:0000256" key="2">
    <source>
        <dbReference type="ARBA" id="ARBA00022448"/>
    </source>
</evidence>
<evidence type="ECO:0000256" key="3">
    <source>
        <dbReference type="ARBA" id="ARBA00022692"/>
    </source>
</evidence>
<sequence length="373" mass="40331">MLKGYLEKGIKFFKADLVFTISLLLALGSMLIVPPNPDYLGYLDYSVLATLFCLMCVVAGFRKSGLLSWISRHVLRLARHARSVSLLFVLLCFFCAMLLTNDVCLMAFVPLTLVVLHGSSPLRIAWVVALETTAANLGSMLTPIGNPQNLYLYAHYQMEPAAFFSAVAPVCAVSFVILFGCVFLSGRGKPLEAPGESMPLQKRRLGLHLALFALCLLTVLRVLDYRVSFLLVLAALLLLDREILPAVDYRLLGTFAAFFILVGNLGSIGAVRSFLAELMQGRELLVSVLVSQVTSNVPAAIMLSGFTENGRALLLGTNIGGLGTLVASLASLISYRLYLGGEKARPGLYLGIFTALNVCLLLILTPFASAVCL</sequence>
<gene>
    <name evidence="8" type="ORF">IAB89_10345</name>
</gene>
<dbReference type="GO" id="GO:0016020">
    <property type="term" value="C:membrane"/>
    <property type="evidence" value="ECO:0007669"/>
    <property type="project" value="UniProtKB-SubCell"/>
</dbReference>
<feature type="transmembrane region" description="Helical" evidence="6">
    <location>
        <begin position="83"/>
        <end position="116"/>
    </location>
</feature>
<dbReference type="GO" id="GO:0055085">
    <property type="term" value="P:transmembrane transport"/>
    <property type="evidence" value="ECO:0007669"/>
    <property type="project" value="InterPro"/>
</dbReference>
<comment type="subcellular location">
    <subcellularLocation>
        <location evidence="1">Membrane</location>
        <topology evidence="1">Multi-pass membrane protein</topology>
    </subcellularLocation>
</comment>
<dbReference type="EMBL" id="DVGZ01000111">
    <property type="protein sequence ID" value="HIR48032.1"/>
    <property type="molecule type" value="Genomic_DNA"/>
</dbReference>
<feature type="transmembrane region" description="Helical" evidence="6">
    <location>
        <begin position="161"/>
        <end position="185"/>
    </location>
</feature>
<evidence type="ECO:0000259" key="7">
    <source>
        <dbReference type="Pfam" id="PF03600"/>
    </source>
</evidence>
<feature type="transmembrane region" description="Helical" evidence="6">
    <location>
        <begin position="12"/>
        <end position="33"/>
    </location>
</feature>
<dbReference type="PANTHER" id="PTHR43568">
    <property type="entry name" value="P PROTEIN"/>
    <property type="match status" value="1"/>
</dbReference>
<evidence type="ECO:0000313" key="8">
    <source>
        <dbReference type="EMBL" id="HIR48032.1"/>
    </source>
</evidence>
<evidence type="ECO:0000256" key="1">
    <source>
        <dbReference type="ARBA" id="ARBA00004141"/>
    </source>
</evidence>
<feature type="transmembrane region" description="Helical" evidence="6">
    <location>
        <begin position="206"/>
        <end position="239"/>
    </location>
</feature>
<dbReference type="Pfam" id="PF03600">
    <property type="entry name" value="CitMHS"/>
    <property type="match status" value="1"/>
</dbReference>
<keyword evidence="4 6" id="KW-1133">Transmembrane helix</keyword>
<dbReference type="InterPro" id="IPR004680">
    <property type="entry name" value="Cit_transptr-like_dom"/>
</dbReference>
<organism evidence="8 9">
    <name type="scientific">Candidatus Caccousia avicola</name>
    <dbReference type="NCBI Taxonomy" id="2840721"/>
    <lineage>
        <taxon>Bacteria</taxon>
        <taxon>Bacillati</taxon>
        <taxon>Bacillota</taxon>
        <taxon>Clostridia</taxon>
        <taxon>Eubacteriales</taxon>
        <taxon>Oscillospiraceae</taxon>
        <taxon>Oscillospiraceae incertae sedis</taxon>
        <taxon>Candidatus Caccousia</taxon>
    </lineage>
</organism>
<evidence type="ECO:0000256" key="4">
    <source>
        <dbReference type="ARBA" id="ARBA00022989"/>
    </source>
</evidence>
<comment type="caution">
    <text evidence="8">The sequence shown here is derived from an EMBL/GenBank/DDBJ whole genome shotgun (WGS) entry which is preliminary data.</text>
</comment>
<keyword evidence="5 6" id="KW-0472">Membrane</keyword>
<evidence type="ECO:0000313" key="9">
    <source>
        <dbReference type="Proteomes" id="UP000824242"/>
    </source>
</evidence>
<reference evidence="8" key="1">
    <citation type="submission" date="2020-10" db="EMBL/GenBank/DDBJ databases">
        <authorList>
            <person name="Gilroy R."/>
        </authorList>
    </citation>
    <scope>NUCLEOTIDE SEQUENCE</scope>
    <source>
        <strain evidence="8">ChiSxjej1B13-7958</strain>
    </source>
</reference>
<dbReference type="Proteomes" id="UP000824242">
    <property type="component" value="Unassembled WGS sequence"/>
</dbReference>
<protein>
    <submittedName>
        <fullName evidence="8">Citrate transporter</fullName>
    </submittedName>
</protein>
<feature type="transmembrane region" description="Helical" evidence="6">
    <location>
        <begin position="251"/>
        <end position="272"/>
    </location>
</feature>
<feature type="transmembrane region" description="Helical" evidence="6">
    <location>
        <begin position="284"/>
        <end position="306"/>
    </location>
</feature>
<accession>A0A9D1DF93</accession>
<feature type="transmembrane region" description="Helical" evidence="6">
    <location>
        <begin position="39"/>
        <end position="62"/>
    </location>
</feature>
<dbReference type="InterPro" id="IPR051475">
    <property type="entry name" value="Diverse_Ion_Transporter"/>
</dbReference>
<evidence type="ECO:0000256" key="5">
    <source>
        <dbReference type="ARBA" id="ARBA00023136"/>
    </source>
</evidence>
<keyword evidence="3 6" id="KW-0812">Transmembrane</keyword>